<dbReference type="GO" id="GO:0000976">
    <property type="term" value="F:transcription cis-regulatory region binding"/>
    <property type="evidence" value="ECO:0007669"/>
    <property type="project" value="TreeGrafter"/>
</dbReference>
<dbReference type="PROSITE" id="PS51740">
    <property type="entry name" value="SPOVT_ABRB"/>
    <property type="match status" value="2"/>
</dbReference>
<evidence type="ECO:0000256" key="2">
    <source>
        <dbReference type="ARBA" id="ARBA00022490"/>
    </source>
</evidence>
<evidence type="ECO:0000256" key="5">
    <source>
        <dbReference type="ARBA" id="ARBA00023125"/>
    </source>
</evidence>
<dbReference type="CDD" id="cd16321">
    <property type="entry name" value="MraZ_C"/>
    <property type="match status" value="1"/>
</dbReference>
<evidence type="ECO:0000256" key="1">
    <source>
        <dbReference type="ARBA" id="ARBA00013860"/>
    </source>
</evidence>
<dbReference type="InterPro" id="IPR020603">
    <property type="entry name" value="MraZ_dom"/>
</dbReference>
<dbReference type="Gene3D" id="3.40.1550.20">
    <property type="entry name" value="Transcriptional regulator MraZ domain"/>
    <property type="match status" value="1"/>
</dbReference>
<evidence type="ECO:0000256" key="6">
    <source>
        <dbReference type="ARBA" id="ARBA00023163"/>
    </source>
</evidence>
<dbReference type="InterPro" id="IPR037914">
    <property type="entry name" value="SpoVT-AbrB_sf"/>
</dbReference>
<sequence length="148" mass="16273">MFQGAAALNLDAKGRMAIPARHRDALFAPAEGRLVLTAHPHRCLLLYPAPAWEPIRAKILAAPSLETQSAMLRRLLVGFAADSEMDAAGRLLVPPELRRYAALEKEVWLVGQGSHFEIWSDAGWREQQEAIFALGDKLLPPGLESLTL</sequence>
<dbReference type="InterPro" id="IPR003444">
    <property type="entry name" value="MraZ"/>
</dbReference>
<evidence type="ECO:0000259" key="7">
    <source>
        <dbReference type="PROSITE" id="PS51740"/>
    </source>
</evidence>
<comment type="caution">
    <text evidence="8">The sequence shown here is derived from an EMBL/GenBank/DDBJ whole genome shotgun (WGS) entry which is preliminary data.</text>
</comment>
<accession>A0A1J5SIE4</accession>
<dbReference type="SUPFAM" id="SSF89447">
    <property type="entry name" value="AbrB/MazE/MraZ-like"/>
    <property type="match status" value="1"/>
</dbReference>
<keyword evidence="5" id="KW-0238">DNA-binding</keyword>
<dbReference type="HAMAP" id="MF_01008">
    <property type="entry name" value="MraZ"/>
    <property type="match status" value="1"/>
</dbReference>
<dbReference type="InterPro" id="IPR007159">
    <property type="entry name" value="SpoVT-AbrB_dom"/>
</dbReference>
<dbReference type="InterPro" id="IPR038619">
    <property type="entry name" value="MraZ_sf"/>
</dbReference>
<keyword evidence="2" id="KW-0963">Cytoplasm</keyword>
<dbReference type="NCBIfam" id="TIGR00242">
    <property type="entry name" value="division/cell wall cluster transcriptional repressor MraZ"/>
    <property type="match status" value="1"/>
</dbReference>
<gene>
    <name evidence="8" type="primary">mraZ_7</name>
    <name evidence="8" type="ORF">GALL_139720</name>
</gene>
<keyword evidence="3" id="KW-0677">Repeat</keyword>
<dbReference type="PANTHER" id="PTHR34701:SF1">
    <property type="entry name" value="TRANSCRIPTIONAL REGULATOR MRAZ"/>
    <property type="match status" value="1"/>
</dbReference>
<dbReference type="InterPro" id="IPR035644">
    <property type="entry name" value="MraZ_C"/>
</dbReference>
<proteinExistence type="inferred from homology"/>
<keyword evidence="4" id="KW-0805">Transcription regulation</keyword>
<feature type="domain" description="SpoVT-AbrB" evidence="7">
    <location>
        <begin position="5"/>
        <end position="51"/>
    </location>
</feature>
<organism evidence="8">
    <name type="scientific">mine drainage metagenome</name>
    <dbReference type="NCBI Taxonomy" id="410659"/>
    <lineage>
        <taxon>unclassified sequences</taxon>
        <taxon>metagenomes</taxon>
        <taxon>ecological metagenomes</taxon>
    </lineage>
</organism>
<dbReference type="AlphaFoldDB" id="A0A1J5SIE4"/>
<dbReference type="GO" id="GO:0003700">
    <property type="term" value="F:DNA-binding transcription factor activity"/>
    <property type="evidence" value="ECO:0007669"/>
    <property type="project" value="InterPro"/>
</dbReference>
<evidence type="ECO:0000256" key="3">
    <source>
        <dbReference type="ARBA" id="ARBA00022737"/>
    </source>
</evidence>
<dbReference type="PANTHER" id="PTHR34701">
    <property type="entry name" value="TRANSCRIPTIONAL REGULATOR MRAZ"/>
    <property type="match status" value="1"/>
</dbReference>
<feature type="domain" description="SpoVT-AbrB" evidence="7">
    <location>
        <begin position="80"/>
        <end position="123"/>
    </location>
</feature>
<evidence type="ECO:0000313" key="8">
    <source>
        <dbReference type="EMBL" id="OIR03792.1"/>
    </source>
</evidence>
<dbReference type="EMBL" id="MLJW01000062">
    <property type="protein sequence ID" value="OIR03792.1"/>
    <property type="molecule type" value="Genomic_DNA"/>
</dbReference>
<name>A0A1J5SIE4_9ZZZZ</name>
<evidence type="ECO:0000256" key="4">
    <source>
        <dbReference type="ARBA" id="ARBA00023015"/>
    </source>
</evidence>
<dbReference type="Pfam" id="PF02381">
    <property type="entry name" value="MraZ"/>
    <property type="match status" value="2"/>
</dbReference>
<keyword evidence="6" id="KW-0804">Transcription</keyword>
<dbReference type="InterPro" id="IPR035642">
    <property type="entry name" value="MraZ_N"/>
</dbReference>
<dbReference type="GO" id="GO:2000143">
    <property type="term" value="P:negative regulation of DNA-templated transcription initiation"/>
    <property type="evidence" value="ECO:0007669"/>
    <property type="project" value="TreeGrafter"/>
</dbReference>
<reference evidence="8" key="1">
    <citation type="submission" date="2016-10" db="EMBL/GenBank/DDBJ databases">
        <title>Sequence of Gallionella enrichment culture.</title>
        <authorList>
            <person name="Poehlein A."/>
            <person name="Muehling M."/>
            <person name="Daniel R."/>
        </authorList>
    </citation>
    <scope>NUCLEOTIDE SEQUENCE</scope>
</reference>
<dbReference type="CDD" id="cd16320">
    <property type="entry name" value="MraZ_N"/>
    <property type="match status" value="1"/>
</dbReference>
<protein>
    <recommendedName>
        <fullName evidence="1">Transcriptional regulator MraZ</fullName>
    </recommendedName>
</protein>